<proteinExistence type="predicted"/>
<comment type="caution">
    <text evidence="1">The sequence shown here is derived from an EMBL/GenBank/DDBJ whole genome shotgun (WGS) entry which is preliminary data.</text>
</comment>
<protein>
    <submittedName>
        <fullName evidence="1">Ribbon-helix-helix protein, CopG family</fullName>
    </submittedName>
</protein>
<keyword evidence="2" id="KW-1185">Reference proteome</keyword>
<dbReference type="RefSeq" id="WP_339573545.1">
    <property type="nucleotide sequence ID" value="NZ_JBBIAA010000002.1"/>
</dbReference>
<dbReference type="Proteomes" id="UP001387100">
    <property type="component" value="Unassembled WGS sequence"/>
</dbReference>
<evidence type="ECO:0000313" key="2">
    <source>
        <dbReference type="Proteomes" id="UP001387100"/>
    </source>
</evidence>
<sequence>MRTTVTLDDDLVAELQRRARERSTSFKEVLNGAVRAGLRPTPPREVAYRLPTRRLGLREGVDLDRAMRLANDLEDDEVVTELERRR</sequence>
<name>A0ABU8RGG9_9ACTN</name>
<accession>A0ABU8RGG9</accession>
<organism evidence="1 2">
    <name type="scientific">Pseudokineococcus basanitobsidens</name>
    <dbReference type="NCBI Taxonomy" id="1926649"/>
    <lineage>
        <taxon>Bacteria</taxon>
        <taxon>Bacillati</taxon>
        <taxon>Actinomycetota</taxon>
        <taxon>Actinomycetes</taxon>
        <taxon>Kineosporiales</taxon>
        <taxon>Kineosporiaceae</taxon>
        <taxon>Pseudokineococcus</taxon>
    </lineage>
</organism>
<evidence type="ECO:0000313" key="1">
    <source>
        <dbReference type="EMBL" id="MEJ5944154.1"/>
    </source>
</evidence>
<gene>
    <name evidence="1" type="ORF">WDZ17_02460</name>
</gene>
<dbReference type="EMBL" id="JBBIAA010000002">
    <property type="protein sequence ID" value="MEJ5944154.1"/>
    <property type="molecule type" value="Genomic_DNA"/>
</dbReference>
<reference evidence="1 2" key="1">
    <citation type="journal article" date="2017" name="Int. J. Syst. Evol. Microbiol.">
        <title>Pseudokineococcus basanitobsidens sp. nov., isolated from volcanic rock.</title>
        <authorList>
            <person name="Lee D.W."/>
            <person name="Park M.Y."/>
            <person name="Kim J.J."/>
            <person name="Kim B.S."/>
        </authorList>
    </citation>
    <scope>NUCLEOTIDE SEQUENCE [LARGE SCALE GENOMIC DNA]</scope>
    <source>
        <strain evidence="1 2">DSM 103726</strain>
    </source>
</reference>